<accession>A0ABN5APF7</accession>
<keyword evidence="2" id="KW-1185">Reference proteome</keyword>
<evidence type="ECO:0000313" key="1">
    <source>
        <dbReference type="EMBL" id="ASG65549.1"/>
    </source>
</evidence>
<dbReference type="EMBL" id="CP022133">
    <property type="protein sequence ID" value="ASG65549.1"/>
    <property type="molecule type" value="Genomic_DNA"/>
</dbReference>
<name>A0ABN5APF7_9GAMM</name>
<sequence length="364" mass="41307">MASVTSLIKHSLIAAIVVAATYPVSAKALPDKDYWRWFEVEVLVFKQRIADQSSEQFQLSPTRIDARKKRDLLTSFLINKPRALISGLPICEPLDDTQLIDLACRYENEEQWIPIAGNPLAPPAPLMALPETPVVIDGKGGDINTAAAPFLVPAEKLELNEIRTELLKKGQATPLLHLAWRQPVFKKGVGPKYRLFAGTNYSNDFFYDGFPKQDEEFVAPLRNPNVNNVRTDIEQLFNLIESGQQPFKPVSKLPQPEQTPSLNRKHPLVWEFDGLIDIYLIGNYLHIDGEFNLREMDSLKRIGNSIEEQATLALAGAQTDTEFLRSYYFSQLRRVISHETHYFDHPKLGVVVQIRRTDLSAPRY</sequence>
<reference evidence="1 2" key="1">
    <citation type="submission" date="2017-06" db="EMBL/GenBank/DDBJ databases">
        <title>Complete genome sequence of Idiomarina piscisalsi strain 10PY1A isolated from soil of Soudi Arabia.</title>
        <authorList>
            <person name="Kim M.-C."/>
            <person name="Jung B.K."/>
            <person name="Budiyanto F."/>
            <person name="Nzila A."/>
            <person name="Shin J.-H."/>
        </authorList>
    </citation>
    <scope>NUCLEOTIDE SEQUENCE [LARGE SCALE GENOMIC DNA]</scope>
    <source>
        <strain evidence="1 2">10PY1A</strain>
    </source>
</reference>
<organism evidence="1 2">
    <name type="scientific">Idiomarina piscisalsi</name>
    <dbReference type="NCBI Taxonomy" id="1096243"/>
    <lineage>
        <taxon>Bacteria</taxon>
        <taxon>Pseudomonadati</taxon>
        <taxon>Pseudomonadota</taxon>
        <taxon>Gammaproteobacteria</taxon>
        <taxon>Alteromonadales</taxon>
        <taxon>Idiomarinaceae</taxon>
        <taxon>Idiomarina</taxon>
    </lineage>
</organism>
<gene>
    <name evidence="1" type="ORF">CEW91_05115</name>
</gene>
<dbReference type="Pfam" id="PF10972">
    <property type="entry name" value="CsiV"/>
    <property type="match status" value="1"/>
</dbReference>
<proteinExistence type="predicted"/>
<evidence type="ECO:0008006" key="3">
    <source>
        <dbReference type="Google" id="ProtNLM"/>
    </source>
</evidence>
<protein>
    <recommendedName>
        <fullName evidence="3">Peptidoglycan-binding protein CsiV</fullName>
    </recommendedName>
</protein>
<dbReference type="InterPro" id="IPR021241">
    <property type="entry name" value="CsiV"/>
</dbReference>
<evidence type="ECO:0000313" key="2">
    <source>
        <dbReference type="Proteomes" id="UP000197717"/>
    </source>
</evidence>
<dbReference type="RefSeq" id="WP_088767957.1">
    <property type="nucleotide sequence ID" value="NZ_CP022133.1"/>
</dbReference>
<dbReference type="Proteomes" id="UP000197717">
    <property type="component" value="Chromosome"/>
</dbReference>